<dbReference type="SUPFAM" id="SSF53686">
    <property type="entry name" value="Tryptophan synthase beta subunit-like PLP-dependent enzymes"/>
    <property type="match status" value="1"/>
</dbReference>
<gene>
    <name evidence="11" type="ORF">N7492_003070</name>
</gene>
<keyword evidence="8" id="KW-0456">Lyase</keyword>
<comment type="cofactor">
    <cofactor evidence="1">
        <name>pyridoxal 5'-phosphate</name>
        <dbReference type="ChEBI" id="CHEBI:597326"/>
    </cofactor>
</comment>
<dbReference type="InterPro" id="IPR013785">
    <property type="entry name" value="Aldolase_TIM"/>
</dbReference>
<dbReference type="EMBL" id="JAPQKO010000002">
    <property type="protein sequence ID" value="KAJ5179860.1"/>
    <property type="molecule type" value="Genomic_DNA"/>
</dbReference>
<dbReference type="InterPro" id="IPR023026">
    <property type="entry name" value="Trp_synth_beta/beta-like"/>
</dbReference>
<accession>A0A9W9LW96</accession>
<evidence type="ECO:0000259" key="10">
    <source>
        <dbReference type="Pfam" id="PF00291"/>
    </source>
</evidence>
<dbReference type="Proteomes" id="UP001146351">
    <property type="component" value="Unassembled WGS sequence"/>
</dbReference>
<dbReference type="PANTHER" id="PTHR48077:SF3">
    <property type="entry name" value="TRYPTOPHAN SYNTHASE"/>
    <property type="match status" value="1"/>
</dbReference>
<protein>
    <recommendedName>
        <fullName evidence="3">tryptophan synthase</fullName>
        <ecNumber evidence="3">4.2.1.20</ecNumber>
    </recommendedName>
</protein>
<comment type="pathway">
    <text evidence="2">Amino-acid biosynthesis; L-tryptophan biosynthesis; L-tryptophan from chorismate: step 5/5.</text>
</comment>
<dbReference type="SUPFAM" id="SSF51366">
    <property type="entry name" value="Ribulose-phoshate binding barrel"/>
    <property type="match status" value="1"/>
</dbReference>
<dbReference type="InterPro" id="IPR001926">
    <property type="entry name" value="TrpB-like_PALP"/>
</dbReference>
<comment type="catalytic activity">
    <reaction evidence="9">
        <text>(1S,2R)-1-C-(indol-3-yl)glycerol 3-phosphate + L-serine = D-glyceraldehyde 3-phosphate + L-tryptophan + H2O</text>
        <dbReference type="Rhea" id="RHEA:10532"/>
        <dbReference type="ChEBI" id="CHEBI:15377"/>
        <dbReference type="ChEBI" id="CHEBI:33384"/>
        <dbReference type="ChEBI" id="CHEBI:57912"/>
        <dbReference type="ChEBI" id="CHEBI:58866"/>
        <dbReference type="ChEBI" id="CHEBI:59776"/>
        <dbReference type="EC" id="4.2.1.20"/>
    </reaction>
</comment>
<organism evidence="11 12">
    <name type="scientific">Penicillium capsulatum</name>
    <dbReference type="NCBI Taxonomy" id="69766"/>
    <lineage>
        <taxon>Eukaryota</taxon>
        <taxon>Fungi</taxon>
        <taxon>Dikarya</taxon>
        <taxon>Ascomycota</taxon>
        <taxon>Pezizomycotina</taxon>
        <taxon>Eurotiomycetes</taxon>
        <taxon>Eurotiomycetidae</taxon>
        <taxon>Eurotiales</taxon>
        <taxon>Aspergillaceae</taxon>
        <taxon>Penicillium</taxon>
    </lineage>
</organism>
<keyword evidence="7" id="KW-0057">Aromatic amino acid biosynthesis</keyword>
<evidence type="ECO:0000256" key="9">
    <source>
        <dbReference type="ARBA" id="ARBA00049047"/>
    </source>
</evidence>
<keyword evidence="12" id="KW-1185">Reference proteome</keyword>
<dbReference type="InterPro" id="IPR002028">
    <property type="entry name" value="Trp_synthase_suA"/>
</dbReference>
<evidence type="ECO:0000256" key="1">
    <source>
        <dbReference type="ARBA" id="ARBA00001933"/>
    </source>
</evidence>
<sequence length="451" mass="47862">MDAIKAVFARCKDDHRAALVTYVTAGYPTAVETPEILLAVQTGGAHIIELGILFTEPLTDGTTIQESNARALQNGVPIPSMLAMKYCLEVAGRDQSEIKIYPAIESTAAMSTSCNKPNTSTPTPMASHARFGTFGGQYVPEALMECLTELEDGFTTATADPTSWEEIRPFDSYTNRPSSLHLAPRLTAHAGGARIWLKREDLNHTGSHKINNAQGQILLARRLGKTSIIAETGAGYHGVATATLCALFGMKCTVFMVVEDVWRQALNVFRMRLLGATVIPVPGAHPGDGGTLRDAVNQTFRTWVAELSTTHFVIGSAIGPHPYPTLVRTFQAVMSKLLDAVIACVGDGSNAAGMFSAFVADKLVALVGVETGGDGDATGSTHSILTGLDYLGAGPMLASWKESGRAWFIAASDEDALAAFCLLRRMEEITPAMETAHAVAGAVRVAKALGP</sequence>
<keyword evidence="5" id="KW-0822">Tryptophan biosynthesis</keyword>
<dbReference type="GO" id="GO:0005737">
    <property type="term" value="C:cytoplasm"/>
    <property type="evidence" value="ECO:0007669"/>
    <property type="project" value="TreeGrafter"/>
</dbReference>
<evidence type="ECO:0000256" key="4">
    <source>
        <dbReference type="ARBA" id="ARBA00022605"/>
    </source>
</evidence>
<evidence type="ECO:0000256" key="2">
    <source>
        <dbReference type="ARBA" id="ARBA00004733"/>
    </source>
</evidence>
<reference evidence="11" key="2">
    <citation type="journal article" date="2023" name="IMA Fungus">
        <title>Comparative genomic study of the Penicillium genus elucidates a diverse pangenome and 15 lateral gene transfer events.</title>
        <authorList>
            <person name="Petersen C."/>
            <person name="Sorensen T."/>
            <person name="Nielsen M.R."/>
            <person name="Sondergaard T.E."/>
            <person name="Sorensen J.L."/>
            <person name="Fitzpatrick D.A."/>
            <person name="Frisvad J.C."/>
            <person name="Nielsen K.L."/>
        </authorList>
    </citation>
    <scope>NUCLEOTIDE SEQUENCE</scope>
    <source>
        <strain evidence="11">IBT 21917</strain>
    </source>
</reference>
<evidence type="ECO:0000256" key="5">
    <source>
        <dbReference type="ARBA" id="ARBA00022822"/>
    </source>
</evidence>
<dbReference type="Gene3D" id="3.40.50.1100">
    <property type="match status" value="2"/>
</dbReference>
<keyword evidence="6" id="KW-0663">Pyridoxal phosphate</keyword>
<evidence type="ECO:0000256" key="3">
    <source>
        <dbReference type="ARBA" id="ARBA00012043"/>
    </source>
</evidence>
<dbReference type="OrthoDB" id="10050244at2759"/>
<name>A0A9W9LW96_9EURO</name>
<evidence type="ECO:0000256" key="6">
    <source>
        <dbReference type="ARBA" id="ARBA00022898"/>
    </source>
</evidence>
<reference evidence="11" key="1">
    <citation type="submission" date="2022-11" db="EMBL/GenBank/DDBJ databases">
        <authorList>
            <person name="Petersen C."/>
        </authorList>
    </citation>
    <scope>NUCLEOTIDE SEQUENCE</scope>
    <source>
        <strain evidence="11">IBT 21917</strain>
    </source>
</reference>
<dbReference type="EC" id="4.2.1.20" evidence="3"/>
<proteinExistence type="predicted"/>
<dbReference type="Pfam" id="PF00290">
    <property type="entry name" value="Trp_syntA"/>
    <property type="match status" value="1"/>
</dbReference>
<keyword evidence="4" id="KW-0028">Amino-acid biosynthesis</keyword>
<dbReference type="AlphaFoldDB" id="A0A9W9LW96"/>
<evidence type="ECO:0000313" key="11">
    <source>
        <dbReference type="EMBL" id="KAJ5179860.1"/>
    </source>
</evidence>
<evidence type="ECO:0000313" key="12">
    <source>
        <dbReference type="Proteomes" id="UP001146351"/>
    </source>
</evidence>
<feature type="domain" description="Tryptophan synthase beta chain-like PALP" evidence="10">
    <location>
        <begin position="175"/>
        <end position="449"/>
    </location>
</feature>
<dbReference type="Pfam" id="PF00291">
    <property type="entry name" value="PALP"/>
    <property type="match status" value="1"/>
</dbReference>
<dbReference type="Gene3D" id="3.20.20.70">
    <property type="entry name" value="Aldolase class I"/>
    <property type="match status" value="1"/>
</dbReference>
<dbReference type="InterPro" id="IPR011060">
    <property type="entry name" value="RibuloseP-bd_barrel"/>
</dbReference>
<dbReference type="InterPro" id="IPR036052">
    <property type="entry name" value="TrpB-like_PALP_sf"/>
</dbReference>
<evidence type="ECO:0000256" key="8">
    <source>
        <dbReference type="ARBA" id="ARBA00023239"/>
    </source>
</evidence>
<evidence type="ECO:0000256" key="7">
    <source>
        <dbReference type="ARBA" id="ARBA00023141"/>
    </source>
</evidence>
<dbReference type="GO" id="GO:0004834">
    <property type="term" value="F:tryptophan synthase activity"/>
    <property type="evidence" value="ECO:0007669"/>
    <property type="project" value="UniProtKB-EC"/>
</dbReference>
<dbReference type="PANTHER" id="PTHR48077">
    <property type="entry name" value="TRYPTOPHAN SYNTHASE-RELATED"/>
    <property type="match status" value="1"/>
</dbReference>
<comment type="caution">
    <text evidence="11">The sequence shown here is derived from an EMBL/GenBank/DDBJ whole genome shotgun (WGS) entry which is preliminary data.</text>
</comment>